<proteinExistence type="predicted"/>
<comment type="caution">
    <text evidence="2">The sequence shown here is derived from an EMBL/GenBank/DDBJ whole genome shotgun (WGS) entry which is preliminary data.</text>
</comment>
<feature type="chain" id="PRO_5019385162" evidence="1">
    <location>
        <begin position="17"/>
        <end position="179"/>
    </location>
</feature>
<keyword evidence="3" id="KW-1185">Reference proteome</keyword>
<dbReference type="PANTHER" id="PTHR35567">
    <property type="entry name" value="MALATE DEHYDROGENASE (AFU_ORTHOLOGUE AFUA_2G13800)"/>
    <property type="match status" value="1"/>
</dbReference>
<evidence type="ECO:0000313" key="2">
    <source>
        <dbReference type="EMBL" id="RSH94360.1"/>
    </source>
</evidence>
<dbReference type="PANTHER" id="PTHR35567:SF1">
    <property type="entry name" value="CONSERVED FUNGAL PROTEIN (AFU_ORTHOLOGUE AFUA_1G14230)"/>
    <property type="match status" value="1"/>
</dbReference>
<dbReference type="Pfam" id="PF11937">
    <property type="entry name" value="DUF3455"/>
    <property type="match status" value="1"/>
</dbReference>
<dbReference type="OrthoDB" id="1859733at2759"/>
<organism evidence="2 3">
    <name type="scientific">Saitozyma podzolica</name>
    <dbReference type="NCBI Taxonomy" id="1890683"/>
    <lineage>
        <taxon>Eukaryota</taxon>
        <taxon>Fungi</taxon>
        <taxon>Dikarya</taxon>
        <taxon>Basidiomycota</taxon>
        <taxon>Agaricomycotina</taxon>
        <taxon>Tremellomycetes</taxon>
        <taxon>Tremellales</taxon>
        <taxon>Trimorphomycetaceae</taxon>
        <taxon>Saitozyma</taxon>
    </lineage>
</organism>
<evidence type="ECO:0000313" key="3">
    <source>
        <dbReference type="Proteomes" id="UP000279259"/>
    </source>
</evidence>
<name>A0A427YTA8_9TREE</name>
<evidence type="ECO:0000256" key="1">
    <source>
        <dbReference type="SAM" id="SignalP"/>
    </source>
</evidence>
<dbReference type="InterPro" id="IPR021851">
    <property type="entry name" value="DUF3455"/>
</dbReference>
<reference evidence="2 3" key="1">
    <citation type="submission" date="2018-11" db="EMBL/GenBank/DDBJ databases">
        <title>Genome sequence of Saitozyma podzolica DSM 27192.</title>
        <authorList>
            <person name="Aliyu H."/>
            <person name="Gorte O."/>
            <person name="Ochsenreither K."/>
        </authorList>
    </citation>
    <scope>NUCLEOTIDE SEQUENCE [LARGE SCALE GENOMIC DNA]</scope>
    <source>
        <strain evidence="2 3">DSM 27192</strain>
    </source>
</reference>
<dbReference type="AlphaFoldDB" id="A0A427YTA8"/>
<protein>
    <submittedName>
        <fullName evidence="2">Uncharacterized protein</fullName>
    </submittedName>
</protein>
<gene>
    <name evidence="2" type="ORF">EHS25_004163</name>
</gene>
<dbReference type="Proteomes" id="UP000279259">
    <property type="component" value="Unassembled WGS sequence"/>
</dbReference>
<keyword evidence="1" id="KW-0732">Signal</keyword>
<feature type="signal peptide" evidence="1">
    <location>
        <begin position="1"/>
        <end position="16"/>
    </location>
</feature>
<sequence length="179" mass="18238">MLSSPLFNLLVTFTLAICTITAPAGPSNLVYAARAVQGGCSTSNLSVPLPNGQTTLSVPTGQQTIYATTGRGIQNYTCTDGAWVSVGALAKNTPNATSGVSAEFASATDHTVFSKMGSLNASDAITDVPWLELTAIAGQGTLAKTALRLDTVGGQPPASCATEGAQLSVQYAANYFLMA</sequence>
<accession>A0A427YTA8</accession>
<dbReference type="EMBL" id="RSCD01000002">
    <property type="protein sequence ID" value="RSH94360.1"/>
    <property type="molecule type" value="Genomic_DNA"/>
</dbReference>